<dbReference type="Pfam" id="PF13879">
    <property type="entry name" value="Hmw_CFAP97"/>
    <property type="match status" value="1"/>
</dbReference>
<dbReference type="PANTHER" id="PTHR33768">
    <property type="entry name" value="MIP11318P"/>
    <property type="match status" value="1"/>
</dbReference>
<evidence type="ECO:0000256" key="1">
    <source>
        <dbReference type="ARBA" id="ARBA00008315"/>
    </source>
</evidence>
<evidence type="ECO:0000313" key="4">
    <source>
        <dbReference type="Proteomes" id="UP000039865"/>
    </source>
</evidence>
<protein>
    <submittedName>
        <fullName evidence="3">Uncharacterized protein</fullName>
    </submittedName>
</protein>
<evidence type="ECO:0000256" key="2">
    <source>
        <dbReference type="SAM" id="MobiDB-lite"/>
    </source>
</evidence>
<comment type="similarity">
    <text evidence="1">Belongs to the CFAP97 family.</text>
</comment>
<dbReference type="InterPro" id="IPR038792">
    <property type="entry name" value="CFAP97D1/2"/>
</dbReference>
<dbReference type="OrthoDB" id="292876at2759"/>
<dbReference type="Proteomes" id="UP000039865">
    <property type="component" value="Unassembled WGS sequence"/>
</dbReference>
<keyword evidence="4" id="KW-1185">Reference proteome</keyword>
<accession>A0A078BBR7</accession>
<proteinExistence type="inferred from homology"/>
<dbReference type="AlphaFoldDB" id="A0A078BBR7"/>
<feature type="compositionally biased region" description="Polar residues" evidence="2">
    <location>
        <begin position="279"/>
        <end position="291"/>
    </location>
</feature>
<feature type="compositionally biased region" description="Polar residues" evidence="2">
    <location>
        <begin position="303"/>
        <end position="312"/>
    </location>
</feature>
<sequence length="331" mass="39001">MKKGNPASSKLLQKKWRQKDYEGHLARLQQVRPGLELNAPGQFNHLKTKAKKEQILEVQQPTHINMGLTQQNSQMNSIEEKKSLNRDFRKRELLRVTLENYEFLKRLNQKGSAYSVTKWEEEFKQKEKLLKSLSEFPQFYEGHAATQTSFNTKRISKRTYEKTERSRADSVNNTILQPSEQKQKIIKIHEEMLIKITKNANLMSPETFKYYTTKYMKKELFDIHIYRTRDEIFLIDLPKPKSIEVLASFDNDYELLCDFLDIKKNRLVILNPKKANKNRALSQKPLNQSPEMQEVQEDRVPNHQMQDSQTENPVDLDKQQVIEGSLDNVSQ</sequence>
<reference evidence="3 4" key="1">
    <citation type="submission" date="2014-06" db="EMBL/GenBank/DDBJ databases">
        <authorList>
            <person name="Swart Estienne"/>
        </authorList>
    </citation>
    <scope>NUCLEOTIDE SEQUENCE [LARGE SCALE GENOMIC DNA]</scope>
    <source>
        <strain evidence="3 4">130c</strain>
    </source>
</reference>
<dbReference type="EMBL" id="CCKQ01018719">
    <property type="protein sequence ID" value="CDW90702.1"/>
    <property type="molecule type" value="Genomic_DNA"/>
</dbReference>
<dbReference type="InterPro" id="IPR029488">
    <property type="entry name" value="Hmw/CFAP97"/>
</dbReference>
<evidence type="ECO:0000313" key="3">
    <source>
        <dbReference type="EMBL" id="CDW90702.1"/>
    </source>
</evidence>
<gene>
    <name evidence="3" type="primary">Contig17470.g18581</name>
    <name evidence="3" type="ORF">STYLEM_19848</name>
</gene>
<dbReference type="PANTHER" id="PTHR33768:SF7">
    <property type="entry name" value="CFAP97 DOMAIN CONTAINING 2"/>
    <property type="match status" value="1"/>
</dbReference>
<feature type="region of interest" description="Disordered" evidence="2">
    <location>
        <begin position="279"/>
        <end position="331"/>
    </location>
</feature>
<organism evidence="3 4">
    <name type="scientific">Stylonychia lemnae</name>
    <name type="common">Ciliate</name>
    <dbReference type="NCBI Taxonomy" id="5949"/>
    <lineage>
        <taxon>Eukaryota</taxon>
        <taxon>Sar</taxon>
        <taxon>Alveolata</taxon>
        <taxon>Ciliophora</taxon>
        <taxon>Intramacronucleata</taxon>
        <taxon>Spirotrichea</taxon>
        <taxon>Stichotrichia</taxon>
        <taxon>Sporadotrichida</taxon>
        <taxon>Oxytrichidae</taxon>
        <taxon>Stylonychinae</taxon>
        <taxon>Stylonychia</taxon>
    </lineage>
</organism>
<dbReference type="InParanoid" id="A0A078BBR7"/>
<name>A0A078BBR7_STYLE</name>